<protein>
    <submittedName>
        <fullName evidence="8">NADH:ubiquinone reductase (Na(+)-transporting) subunit D</fullName>
    </submittedName>
</protein>
<name>A0A1F5FH72_9BACT</name>
<dbReference type="InterPro" id="IPR003667">
    <property type="entry name" value="NqrDE/RnfAE"/>
</dbReference>
<dbReference type="GO" id="GO:0012505">
    <property type="term" value="C:endomembrane system"/>
    <property type="evidence" value="ECO:0007669"/>
    <property type="project" value="UniProtKB-SubCell"/>
</dbReference>
<gene>
    <name evidence="8" type="ORF">A2Y64_04135</name>
</gene>
<feature type="transmembrane region" description="Helical" evidence="7">
    <location>
        <begin position="45"/>
        <end position="62"/>
    </location>
</feature>
<dbReference type="AlphaFoldDB" id="A0A1F5FH72"/>
<evidence type="ECO:0000256" key="3">
    <source>
        <dbReference type="ARBA" id="ARBA00022692"/>
    </source>
</evidence>
<feature type="transmembrane region" description="Helical" evidence="7">
    <location>
        <begin position="21"/>
        <end position="39"/>
    </location>
</feature>
<evidence type="ECO:0000256" key="1">
    <source>
        <dbReference type="ARBA" id="ARBA00004127"/>
    </source>
</evidence>
<evidence type="ECO:0000256" key="2">
    <source>
        <dbReference type="ARBA" id="ARBA00022448"/>
    </source>
</evidence>
<dbReference type="PIRSF" id="PIRSF006102">
    <property type="entry name" value="NQR_DE"/>
    <property type="match status" value="1"/>
</dbReference>
<keyword evidence="5 7" id="KW-1133">Transmembrane helix</keyword>
<evidence type="ECO:0000313" key="8">
    <source>
        <dbReference type="EMBL" id="OGD78999.1"/>
    </source>
</evidence>
<evidence type="ECO:0000256" key="5">
    <source>
        <dbReference type="ARBA" id="ARBA00022989"/>
    </source>
</evidence>
<dbReference type="GO" id="GO:0005886">
    <property type="term" value="C:plasma membrane"/>
    <property type="evidence" value="ECO:0007669"/>
    <property type="project" value="TreeGrafter"/>
</dbReference>
<feature type="transmembrane region" description="Helical" evidence="7">
    <location>
        <begin position="100"/>
        <end position="118"/>
    </location>
</feature>
<dbReference type="Pfam" id="PF02508">
    <property type="entry name" value="Rnf-Nqr"/>
    <property type="match status" value="1"/>
</dbReference>
<dbReference type="NCBIfam" id="NF009070">
    <property type="entry name" value="PRK12405.1"/>
    <property type="match status" value="1"/>
</dbReference>
<dbReference type="PANTHER" id="PTHR30586">
    <property type="entry name" value="ELECTRON TRANSPORT COMPLEX PROTEIN RNFE"/>
    <property type="match status" value="1"/>
</dbReference>
<feature type="transmembrane region" description="Helical" evidence="7">
    <location>
        <begin position="172"/>
        <end position="193"/>
    </location>
</feature>
<dbReference type="PANTHER" id="PTHR30586:SF1">
    <property type="entry name" value="NA(+)-TRANSLOCATING NADH-QUINONE REDUCTASE SUBUNIT D"/>
    <property type="match status" value="1"/>
</dbReference>
<accession>A0A1F5FH72</accession>
<dbReference type="Proteomes" id="UP000177187">
    <property type="component" value="Unassembled WGS sequence"/>
</dbReference>
<evidence type="ECO:0000256" key="6">
    <source>
        <dbReference type="ARBA" id="ARBA00023136"/>
    </source>
</evidence>
<evidence type="ECO:0000256" key="7">
    <source>
        <dbReference type="SAM" id="Phobius"/>
    </source>
</evidence>
<proteinExistence type="predicted"/>
<comment type="caution">
    <text evidence="8">The sequence shown here is derived from an EMBL/GenBank/DDBJ whole genome shotgun (WGS) entry which is preliminary data.</text>
</comment>
<comment type="subcellular location">
    <subcellularLocation>
        <location evidence="1">Endomembrane system</location>
        <topology evidence="1">Multi-pass membrane protein</topology>
    </subcellularLocation>
</comment>
<keyword evidence="4" id="KW-1278">Translocase</keyword>
<keyword evidence="6 7" id="KW-0472">Membrane</keyword>
<keyword evidence="2" id="KW-0813">Transport</keyword>
<dbReference type="STRING" id="1817816.A2Y64_04135"/>
<evidence type="ECO:0000256" key="4">
    <source>
        <dbReference type="ARBA" id="ARBA00022967"/>
    </source>
</evidence>
<keyword evidence="3 7" id="KW-0812">Transmembrane</keyword>
<feature type="transmembrane region" description="Helical" evidence="7">
    <location>
        <begin position="74"/>
        <end position="94"/>
    </location>
</feature>
<sequence length="211" mass="22978">MPKRGENWRIFVKGLWEDNPIFRMILGICSTLAVTNQVINTVAMGFAVVFVTVCSSFLVSLVRNVTGKRIRMAVYTLIIAAFVIMVDIALKSFVPTVSKAIGPYVGLIITNCIIMGRAEAFASNNKPLPSILDAAGVSLGYAMSLLIISVFRELLGFGTLAGIPVLGPGFEPWVIMVMAPGAFFMLGTYIWIIRTVQDSAKKRKELRAQAA</sequence>
<dbReference type="EMBL" id="MFAF01000017">
    <property type="protein sequence ID" value="OGD78999.1"/>
    <property type="molecule type" value="Genomic_DNA"/>
</dbReference>
<feature type="transmembrane region" description="Helical" evidence="7">
    <location>
        <begin position="130"/>
        <end position="152"/>
    </location>
</feature>
<keyword evidence="8" id="KW-0830">Ubiquinone</keyword>
<reference evidence="8 9" key="1">
    <citation type="journal article" date="2016" name="Nat. Commun.">
        <title>Thousands of microbial genomes shed light on interconnected biogeochemical processes in an aquifer system.</title>
        <authorList>
            <person name="Anantharaman K."/>
            <person name="Brown C.T."/>
            <person name="Hug L.A."/>
            <person name="Sharon I."/>
            <person name="Castelle C.J."/>
            <person name="Probst A.J."/>
            <person name="Thomas B.C."/>
            <person name="Singh A."/>
            <person name="Wilkins M.J."/>
            <person name="Karaoz U."/>
            <person name="Brodie E.L."/>
            <person name="Williams K.H."/>
            <person name="Hubbard S.S."/>
            <person name="Banfield J.F."/>
        </authorList>
    </citation>
    <scope>NUCLEOTIDE SEQUENCE [LARGE SCALE GENOMIC DNA]</scope>
</reference>
<evidence type="ECO:0000313" key="9">
    <source>
        <dbReference type="Proteomes" id="UP000177187"/>
    </source>
</evidence>
<organism evidence="8 9">
    <name type="scientific">Candidatus Coatesbacteria bacterium RBG_13_66_14</name>
    <dbReference type="NCBI Taxonomy" id="1817816"/>
    <lineage>
        <taxon>Bacteria</taxon>
        <taxon>Candidatus Coatesiibacteriota</taxon>
    </lineage>
</organism>